<gene>
    <name evidence="2" type="ORF">BHK69_25955</name>
</gene>
<dbReference type="InterPro" id="IPR007560">
    <property type="entry name" value="Restrct_endonuc_IV_Mrr"/>
</dbReference>
<keyword evidence="3" id="KW-1185">Reference proteome</keyword>
<dbReference type="EMBL" id="CP017147">
    <property type="protein sequence ID" value="AOO83427.1"/>
    <property type="molecule type" value="Genomic_DNA"/>
</dbReference>
<dbReference type="AlphaFoldDB" id="A0A1D7U7T1"/>
<sequence>MTVRQSWEVYERMIARLMADQLTTELCVTPNARLVGEISRRSRQIDVLIDSRHDNDPSRRVVVDAKKRKRKIDVTDVEAFRGLMEDVGASHGFLVCPAGHTKAAEKRAQLAVSICLVPLDHIPNFDPMAWPRCTDTRCLHGRIFWDGYPEFSVKALPIGGLAQGGAKIFTYVHHVGKCDRCGQFHVLCLSCAQILSVPEGALTGVGVRCRCQMPWFWRTSAQHDRRGSLFAELRVTLATGEIKTVDRRPF</sequence>
<reference evidence="2 3" key="1">
    <citation type="journal article" date="2015" name="Antonie Van Leeuwenhoek">
        <title>Bosea vaviloviae sp. nov., a new species of slow-growing rhizobia isolated from nodules of the relict species Vavilovia formosa (Stev.) Fed.</title>
        <authorList>
            <person name="Safronova V.I."/>
            <person name="Kuznetsova I.G."/>
            <person name="Sazanova A.L."/>
            <person name="Kimeklis A.K."/>
            <person name="Belimov A.A."/>
            <person name="Andronov E.E."/>
            <person name="Pinaev A.G."/>
            <person name="Chizhevskaya E.P."/>
            <person name="Pukhaev A.R."/>
            <person name="Popov K.P."/>
            <person name="Willems A."/>
            <person name="Tikhonovich I.A."/>
        </authorList>
    </citation>
    <scope>NUCLEOTIDE SEQUENCE [LARGE SCALE GENOMIC DNA]</scope>
    <source>
        <strain evidence="2 3">Vaf18</strain>
    </source>
</reference>
<protein>
    <recommendedName>
        <fullName evidence="1">Restriction endonuclease type IV Mrr domain-containing protein</fullName>
    </recommendedName>
</protein>
<dbReference type="KEGG" id="bvv:BHK69_25955"/>
<evidence type="ECO:0000313" key="2">
    <source>
        <dbReference type="EMBL" id="AOO83427.1"/>
    </source>
</evidence>
<evidence type="ECO:0000259" key="1">
    <source>
        <dbReference type="Pfam" id="PF04471"/>
    </source>
</evidence>
<feature type="domain" description="Restriction endonuclease type IV Mrr" evidence="1">
    <location>
        <begin position="6"/>
        <end position="118"/>
    </location>
</feature>
<name>A0A1D7U7T1_9HYPH</name>
<organism evidence="2 3">
    <name type="scientific">Bosea vaviloviae</name>
    <dbReference type="NCBI Taxonomy" id="1526658"/>
    <lineage>
        <taxon>Bacteria</taxon>
        <taxon>Pseudomonadati</taxon>
        <taxon>Pseudomonadota</taxon>
        <taxon>Alphaproteobacteria</taxon>
        <taxon>Hyphomicrobiales</taxon>
        <taxon>Boseaceae</taxon>
        <taxon>Bosea</taxon>
    </lineage>
</organism>
<accession>A0A1D7U7T1</accession>
<dbReference type="GO" id="GO:0003677">
    <property type="term" value="F:DNA binding"/>
    <property type="evidence" value="ECO:0007669"/>
    <property type="project" value="InterPro"/>
</dbReference>
<dbReference type="GO" id="GO:0009307">
    <property type="term" value="P:DNA restriction-modification system"/>
    <property type="evidence" value="ECO:0007669"/>
    <property type="project" value="InterPro"/>
</dbReference>
<proteinExistence type="predicted"/>
<dbReference type="GO" id="GO:0004519">
    <property type="term" value="F:endonuclease activity"/>
    <property type="evidence" value="ECO:0007669"/>
    <property type="project" value="InterPro"/>
</dbReference>
<dbReference type="InterPro" id="IPR011335">
    <property type="entry name" value="Restrct_endonuc-II-like"/>
</dbReference>
<evidence type="ECO:0000313" key="3">
    <source>
        <dbReference type="Proteomes" id="UP000094969"/>
    </source>
</evidence>
<dbReference type="SUPFAM" id="SSF52980">
    <property type="entry name" value="Restriction endonuclease-like"/>
    <property type="match status" value="1"/>
</dbReference>
<dbReference type="OrthoDB" id="8443591at2"/>
<dbReference type="Proteomes" id="UP000094969">
    <property type="component" value="Chromosome"/>
</dbReference>
<dbReference type="Pfam" id="PF04471">
    <property type="entry name" value="Mrr_cat"/>
    <property type="match status" value="1"/>
</dbReference>